<evidence type="ECO:0000313" key="3">
    <source>
        <dbReference type="Proteomes" id="UP000655830"/>
    </source>
</evidence>
<dbReference type="Proteomes" id="UP000655830">
    <property type="component" value="Unassembled WGS sequence"/>
</dbReference>
<name>A0A926EDJ5_9FIRM</name>
<feature type="transmembrane region" description="Helical" evidence="1">
    <location>
        <begin position="80"/>
        <end position="109"/>
    </location>
</feature>
<dbReference type="RefSeq" id="WP_249331358.1">
    <property type="nucleotide sequence ID" value="NZ_JACRSY010000003.1"/>
</dbReference>
<protein>
    <submittedName>
        <fullName evidence="2">DUF1700 domain-containing protein</fullName>
    </submittedName>
</protein>
<dbReference type="EMBL" id="JACRSY010000003">
    <property type="protein sequence ID" value="MBC8578353.1"/>
    <property type="molecule type" value="Genomic_DNA"/>
</dbReference>
<dbReference type="Pfam" id="PF22564">
    <property type="entry name" value="HAAS"/>
    <property type="match status" value="1"/>
</dbReference>
<comment type="caution">
    <text evidence="2">The sequence shown here is derived from an EMBL/GenBank/DDBJ whole genome shotgun (WGS) entry which is preliminary data.</text>
</comment>
<dbReference type="AlphaFoldDB" id="A0A926EDJ5"/>
<sequence>MNRELFMRELAGRLSRLPEEERLAAMQYYEEYFDEAGPDREEEVIRGLGSPSDIAKQLLAEFVVKEAEVKPMKPKQSFQAVWIVIAALFAGPIALPLAFVVAILVFAGFVTIGSLVFAGVITAVALLGAASIVLVVGIKMLFIQPATGLVMVGGCLALIGVGLLVGLLMYIVIGKGLPMIAKGVISLFNRLKGGTATC</sequence>
<organism evidence="2 3">
    <name type="scientific">Zhenhengia yiwuensis</name>
    <dbReference type="NCBI Taxonomy" id="2763666"/>
    <lineage>
        <taxon>Bacteria</taxon>
        <taxon>Bacillati</taxon>
        <taxon>Bacillota</taxon>
        <taxon>Clostridia</taxon>
        <taxon>Lachnospirales</taxon>
        <taxon>Lachnospiraceae</taxon>
        <taxon>Zhenhengia</taxon>
    </lineage>
</organism>
<gene>
    <name evidence="2" type="ORF">H8718_02190</name>
</gene>
<keyword evidence="1" id="KW-0472">Membrane</keyword>
<keyword evidence="1" id="KW-0812">Transmembrane</keyword>
<keyword evidence="3" id="KW-1185">Reference proteome</keyword>
<feature type="transmembrane region" description="Helical" evidence="1">
    <location>
        <begin position="149"/>
        <end position="173"/>
    </location>
</feature>
<evidence type="ECO:0000313" key="2">
    <source>
        <dbReference type="EMBL" id="MBC8578353.1"/>
    </source>
</evidence>
<keyword evidence="1" id="KW-1133">Transmembrane helix</keyword>
<proteinExistence type="predicted"/>
<feature type="transmembrane region" description="Helical" evidence="1">
    <location>
        <begin position="115"/>
        <end position="137"/>
    </location>
</feature>
<accession>A0A926EDJ5</accession>
<reference evidence="2" key="1">
    <citation type="submission" date="2020-08" db="EMBL/GenBank/DDBJ databases">
        <title>Genome public.</title>
        <authorList>
            <person name="Liu C."/>
            <person name="Sun Q."/>
        </authorList>
    </citation>
    <scope>NUCLEOTIDE SEQUENCE</scope>
    <source>
        <strain evidence="2">NSJ-12</strain>
    </source>
</reference>
<evidence type="ECO:0000256" key="1">
    <source>
        <dbReference type="SAM" id="Phobius"/>
    </source>
</evidence>